<accession>A0A0C2FC06</accession>
<feature type="compositionally biased region" description="Low complexity" evidence="1">
    <location>
        <begin position="475"/>
        <end position="484"/>
    </location>
</feature>
<feature type="compositionally biased region" description="Polar residues" evidence="1">
    <location>
        <begin position="335"/>
        <end position="345"/>
    </location>
</feature>
<dbReference type="Pfam" id="PF10935">
    <property type="entry name" value="DUF2637"/>
    <property type="match status" value="1"/>
</dbReference>
<feature type="compositionally biased region" description="Low complexity" evidence="1">
    <location>
        <begin position="506"/>
        <end position="545"/>
    </location>
</feature>
<organism evidence="3 4">
    <name type="scientific">Streptomonospora alba</name>
    <dbReference type="NCBI Taxonomy" id="183763"/>
    <lineage>
        <taxon>Bacteria</taxon>
        <taxon>Bacillati</taxon>
        <taxon>Actinomycetota</taxon>
        <taxon>Actinomycetes</taxon>
        <taxon>Streptosporangiales</taxon>
        <taxon>Nocardiopsidaceae</taxon>
        <taxon>Streptomonospora</taxon>
    </lineage>
</organism>
<feature type="transmembrane region" description="Helical" evidence="2">
    <location>
        <begin position="92"/>
        <end position="111"/>
    </location>
</feature>
<evidence type="ECO:0000313" key="3">
    <source>
        <dbReference type="EMBL" id="KIH96644.1"/>
    </source>
</evidence>
<evidence type="ECO:0008006" key="5">
    <source>
        <dbReference type="Google" id="ProtNLM"/>
    </source>
</evidence>
<feature type="transmembrane region" description="Helical" evidence="2">
    <location>
        <begin position="63"/>
        <end position="83"/>
    </location>
</feature>
<keyword evidence="4" id="KW-1185">Reference proteome</keyword>
<gene>
    <name evidence="3" type="ORF">LP52_23695</name>
</gene>
<reference evidence="4" key="1">
    <citation type="journal article" date="2015" name="Chem. Biol.">
        <title>Structure, bioactivity, and resistance mechanism of streptomonomicin, an unusual lasso Peptide from an understudied halophilic actinomycete.</title>
        <authorList>
            <person name="Metelev M."/>
            <person name="Tietz J.I."/>
            <person name="Melby J.O."/>
            <person name="Blair P.M."/>
            <person name="Zhu L."/>
            <person name="Livnat I."/>
            <person name="Severinov K."/>
            <person name="Mitchell D.A."/>
        </authorList>
    </citation>
    <scope>NUCLEOTIDE SEQUENCE [LARGE SCALE GENOMIC DNA]</scope>
    <source>
        <strain evidence="4">YIM 90003</strain>
    </source>
</reference>
<feature type="compositionally biased region" description="Basic and acidic residues" evidence="1">
    <location>
        <begin position="199"/>
        <end position="234"/>
    </location>
</feature>
<feature type="compositionally biased region" description="Low complexity" evidence="1">
    <location>
        <begin position="423"/>
        <end position="433"/>
    </location>
</feature>
<feature type="compositionally biased region" description="Low complexity" evidence="1">
    <location>
        <begin position="301"/>
        <end position="332"/>
    </location>
</feature>
<keyword evidence="2" id="KW-0472">Membrane</keyword>
<evidence type="ECO:0000256" key="2">
    <source>
        <dbReference type="SAM" id="Phobius"/>
    </source>
</evidence>
<dbReference type="EMBL" id="JROO01000053">
    <property type="protein sequence ID" value="KIH96644.1"/>
    <property type="molecule type" value="Genomic_DNA"/>
</dbReference>
<proteinExistence type="predicted"/>
<dbReference type="RefSeq" id="WP_040276620.1">
    <property type="nucleotide sequence ID" value="NZ_JROO01000053.1"/>
</dbReference>
<evidence type="ECO:0000256" key="1">
    <source>
        <dbReference type="SAM" id="MobiDB-lite"/>
    </source>
</evidence>
<dbReference type="InterPro" id="IPR021235">
    <property type="entry name" value="DUF2637"/>
</dbReference>
<keyword evidence="2" id="KW-1133">Transmembrane helix</keyword>
<dbReference type="Proteomes" id="UP000031675">
    <property type="component" value="Unassembled WGS sequence"/>
</dbReference>
<sequence length="589" mass="60626">MAVKTPSEAAGAHTPADEPRSSVAAILFTALGVLVIAACAVLLSYNGIYQIAVQGNVGPQYSHLYPAVFTLLVLMALWTSYALRTAPRTRRLWADGLILLLVAVAAGASALEASGFVLVPAVATVAAAVAPWLALLVAFRLFLSVVMHLRGEVPGTAPRRPRATGAAQPAAGPRSEDLPAEGLQEEETRPLDDLLGAEPAREAAAEDSDRPAERTDGKPPRPRDPEPTDFRDPGLRPPRPAPTERPSRPERPSSLEPPESAEEPEPARKRRGLLGRRSNAGKQRTPRGEAPAAEAAEEAEQTAAEDASHADSAAETAPLWPNAAAEPEAAEPGTRPTQSAVSASEEQADDDFPFDERQDAEDGHHGLRPEPSPDTADEGPEAGGPDPAAADGASSYADTAAKTRAAAEPAPEPSDADADDTAADAGAAASGARAGEDSPVLPKRTPGAAENPIKRAADSQPAPESADAEPGVDGQAAAPQAQPAEEADGFVHDLPLGDPTNDEAEPGAAALDPAADASAPEEGGAPEDGAAGIDAYGPPGGEAYPAAPPIEKRPMVLKPRRGPQSGPSSPFPEDPPSNRVRSQPRPPEE</sequence>
<dbReference type="AlphaFoldDB" id="A0A0C2FC06"/>
<feature type="compositionally biased region" description="Basic and acidic residues" evidence="1">
    <location>
        <begin position="354"/>
        <end position="368"/>
    </location>
</feature>
<dbReference type="OrthoDB" id="3424007at2"/>
<name>A0A0C2FC06_9ACTN</name>
<feature type="region of interest" description="Disordered" evidence="1">
    <location>
        <begin position="153"/>
        <end position="589"/>
    </location>
</feature>
<feature type="transmembrane region" description="Helical" evidence="2">
    <location>
        <begin position="117"/>
        <end position="143"/>
    </location>
</feature>
<feature type="compositionally biased region" description="Low complexity" evidence="1">
    <location>
        <begin position="383"/>
        <end position="409"/>
    </location>
</feature>
<feature type="transmembrane region" description="Helical" evidence="2">
    <location>
        <begin position="23"/>
        <end position="43"/>
    </location>
</feature>
<feature type="compositionally biased region" description="Low complexity" evidence="1">
    <location>
        <begin position="154"/>
        <end position="173"/>
    </location>
</feature>
<protein>
    <recommendedName>
        <fullName evidence="5">DUF2637 domain-containing protein</fullName>
    </recommendedName>
</protein>
<evidence type="ECO:0000313" key="4">
    <source>
        <dbReference type="Proteomes" id="UP000031675"/>
    </source>
</evidence>
<comment type="caution">
    <text evidence="3">The sequence shown here is derived from an EMBL/GenBank/DDBJ whole genome shotgun (WGS) entry which is preliminary data.</text>
</comment>
<keyword evidence="2" id="KW-0812">Transmembrane</keyword>